<accession>A0A2T1HLY4</accession>
<dbReference type="Proteomes" id="UP000239772">
    <property type="component" value="Unassembled WGS sequence"/>
</dbReference>
<protein>
    <submittedName>
        <fullName evidence="4">Glycosyl transferase family 1</fullName>
    </submittedName>
</protein>
<dbReference type="InterPro" id="IPR028098">
    <property type="entry name" value="Glyco_trans_4-like_N"/>
</dbReference>
<proteinExistence type="predicted"/>
<dbReference type="GO" id="GO:0009103">
    <property type="term" value="P:lipopolysaccharide biosynthetic process"/>
    <property type="evidence" value="ECO:0007669"/>
    <property type="project" value="TreeGrafter"/>
</dbReference>
<dbReference type="RefSeq" id="WP_106340373.1">
    <property type="nucleotide sequence ID" value="NZ_PVZS01000042.1"/>
</dbReference>
<evidence type="ECO:0000259" key="2">
    <source>
        <dbReference type="Pfam" id="PF00534"/>
    </source>
</evidence>
<comment type="caution">
    <text evidence="4">The sequence shown here is derived from an EMBL/GenBank/DDBJ whole genome shotgun (WGS) entry which is preliminary data.</text>
</comment>
<sequence length="350" mass="36388">MASEIVFAIPGDIDTPTGGYAYDRRLLGLLPDQGVRVRHLALPGSFPWASVGDLAETQALLQATPEEATLLIDGLALGAMTDLVLRSVFRPIVALVHHPLALETGLPDRRRRALAASETAALARARHVIATSRETARLLAADYAVPPGRLTVAEPGCDPAPRAAGSGEPAPVLLAVGAVSPRKGYDVLIEALATLRDRPWRLRIAGATDRAPEETDRLRALVAAHGLGDRVAFEGSLAGDALENAYARADLFVHAAHYEGYGMVLAEAMARGLPMVATTGGAAAETVPDGAGLKVPPGDPAALAQAIAALLDDPARRSALADASWAAGQRLPRWELTAATVAAVLKGVTP</sequence>
<dbReference type="PANTHER" id="PTHR46401:SF2">
    <property type="entry name" value="GLYCOSYLTRANSFERASE WBBK-RELATED"/>
    <property type="match status" value="1"/>
</dbReference>
<evidence type="ECO:0000256" key="1">
    <source>
        <dbReference type="ARBA" id="ARBA00022679"/>
    </source>
</evidence>
<dbReference type="EMBL" id="PVZS01000042">
    <property type="protein sequence ID" value="PSC02663.1"/>
    <property type="molecule type" value="Genomic_DNA"/>
</dbReference>
<keyword evidence="5" id="KW-1185">Reference proteome</keyword>
<feature type="domain" description="Glycosyl transferase family 1" evidence="2">
    <location>
        <begin position="165"/>
        <end position="322"/>
    </location>
</feature>
<evidence type="ECO:0000259" key="3">
    <source>
        <dbReference type="Pfam" id="PF13439"/>
    </source>
</evidence>
<dbReference type="SUPFAM" id="SSF53756">
    <property type="entry name" value="UDP-Glycosyltransferase/glycogen phosphorylase"/>
    <property type="match status" value="1"/>
</dbReference>
<evidence type="ECO:0000313" key="4">
    <source>
        <dbReference type="EMBL" id="PSC02663.1"/>
    </source>
</evidence>
<dbReference type="Pfam" id="PF00534">
    <property type="entry name" value="Glycos_transf_1"/>
    <property type="match status" value="1"/>
</dbReference>
<dbReference type="Pfam" id="PF13439">
    <property type="entry name" value="Glyco_transf_4"/>
    <property type="match status" value="1"/>
</dbReference>
<organism evidence="4 5">
    <name type="scientific">Alsobacter soli</name>
    <dbReference type="NCBI Taxonomy" id="2109933"/>
    <lineage>
        <taxon>Bacteria</taxon>
        <taxon>Pseudomonadati</taxon>
        <taxon>Pseudomonadota</taxon>
        <taxon>Alphaproteobacteria</taxon>
        <taxon>Hyphomicrobiales</taxon>
        <taxon>Alsobacteraceae</taxon>
        <taxon>Alsobacter</taxon>
    </lineage>
</organism>
<dbReference type="Gene3D" id="3.40.50.2000">
    <property type="entry name" value="Glycogen Phosphorylase B"/>
    <property type="match status" value="2"/>
</dbReference>
<keyword evidence="1 4" id="KW-0808">Transferase</keyword>
<evidence type="ECO:0000313" key="5">
    <source>
        <dbReference type="Proteomes" id="UP000239772"/>
    </source>
</evidence>
<name>A0A2T1HLY4_9HYPH</name>
<feature type="domain" description="Glycosyltransferase subfamily 4-like N-terminal" evidence="3">
    <location>
        <begin position="90"/>
        <end position="159"/>
    </location>
</feature>
<dbReference type="AlphaFoldDB" id="A0A2T1HLY4"/>
<dbReference type="PANTHER" id="PTHR46401">
    <property type="entry name" value="GLYCOSYLTRANSFERASE WBBK-RELATED"/>
    <property type="match status" value="1"/>
</dbReference>
<dbReference type="InterPro" id="IPR001296">
    <property type="entry name" value="Glyco_trans_1"/>
</dbReference>
<reference evidence="5" key="1">
    <citation type="submission" date="2018-03" db="EMBL/GenBank/DDBJ databases">
        <authorList>
            <person name="Sun L."/>
            <person name="Liu H."/>
            <person name="Chen W."/>
            <person name="Huang K."/>
            <person name="Liu W."/>
            <person name="Gao X."/>
        </authorList>
    </citation>
    <scope>NUCLEOTIDE SEQUENCE [LARGE SCALE GENOMIC DNA]</scope>
    <source>
        <strain evidence="5">SH9</strain>
    </source>
</reference>
<dbReference type="GO" id="GO:0016757">
    <property type="term" value="F:glycosyltransferase activity"/>
    <property type="evidence" value="ECO:0007669"/>
    <property type="project" value="InterPro"/>
</dbReference>
<dbReference type="CDD" id="cd03801">
    <property type="entry name" value="GT4_PimA-like"/>
    <property type="match status" value="1"/>
</dbReference>
<gene>
    <name evidence="4" type="ORF">SLNSH_22895</name>
</gene>
<dbReference type="OrthoDB" id="9781738at2"/>